<protein>
    <submittedName>
        <fullName evidence="2">BON domain-containing protein</fullName>
    </submittedName>
</protein>
<dbReference type="PROSITE" id="PS50914">
    <property type="entry name" value="BON"/>
    <property type="match status" value="1"/>
</dbReference>
<dbReference type="EMBL" id="JAIBOA010000015">
    <property type="protein sequence ID" value="MBW8485212.1"/>
    <property type="molecule type" value="Genomic_DNA"/>
</dbReference>
<dbReference type="Gene3D" id="3.30.1340.30">
    <property type="match status" value="1"/>
</dbReference>
<evidence type="ECO:0000259" key="1">
    <source>
        <dbReference type="PROSITE" id="PS50914"/>
    </source>
</evidence>
<comment type="caution">
    <text evidence="2">The sequence shown here is derived from an EMBL/GenBank/DDBJ whole genome shotgun (WGS) entry which is preliminary data.</text>
</comment>
<sequence>MTDEYVAAHVQEAIAAGTHELGVRVDVRGGVVVLRGQVAAAGRCAEIEAAARAAAEGFQVRNEVSVVPLEEPAGGETLR</sequence>
<proteinExistence type="predicted"/>
<accession>A0ABS7FXP6</accession>
<gene>
    <name evidence="2" type="ORF">K1Y72_22725</name>
</gene>
<feature type="domain" description="BON" evidence="1">
    <location>
        <begin position="2"/>
        <end position="68"/>
    </location>
</feature>
<evidence type="ECO:0000313" key="3">
    <source>
        <dbReference type="Proteomes" id="UP000774570"/>
    </source>
</evidence>
<evidence type="ECO:0000313" key="2">
    <source>
        <dbReference type="EMBL" id="MBW8485212.1"/>
    </source>
</evidence>
<dbReference type="Proteomes" id="UP000774570">
    <property type="component" value="Unassembled WGS sequence"/>
</dbReference>
<dbReference type="RefSeq" id="WP_220168442.1">
    <property type="nucleotide sequence ID" value="NZ_JAIBOA010000015.1"/>
</dbReference>
<organism evidence="2 3">
    <name type="scientific">Actinomadura parmotrematis</name>
    <dbReference type="NCBI Taxonomy" id="2864039"/>
    <lineage>
        <taxon>Bacteria</taxon>
        <taxon>Bacillati</taxon>
        <taxon>Actinomycetota</taxon>
        <taxon>Actinomycetes</taxon>
        <taxon>Streptosporangiales</taxon>
        <taxon>Thermomonosporaceae</taxon>
        <taxon>Actinomadura</taxon>
    </lineage>
</organism>
<dbReference type="Pfam" id="PF04972">
    <property type="entry name" value="BON"/>
    <property type="match status" value="1"/>
</dbReference>
<dbReference type="InterPro" id="IPR007055">
    <property type="entry name" value="BON_dom"/>
</dbReference>
<name>A0ABS7FXP6_9ACTN</name>
<keyword evidence="3" id="KW-1185">Reference proteome</keyword>
<reference evidence="2 3" key="1">
    <citation type="submission" date="2021-07" db="EMBL/GenBank/DDBJ databases">
        <title>Actinomadura sp. PM05-2 isolated from lichen.</title>
        <authorList>
            <person name="Somphong A."/>
            <person name="Phongsopitanun W."/>
            <person name="Tanasupawat S."/>
            <person name="Peongsungnone V."/>
        </authorList>
    </citation>
    <scope>NUCLEOTIDE SEQUENCE [LARGE SCALE GENOMIC DNA]</scope>
    <source>
        <strain evidence="2 3">PM05-2</strain>
    </source>
</reference>